<dbReference type="GO" id="GO:0051537">
    <property type="term" value="F:2 iron, 2 sulfur cluster binding"/>
    <property type="evidence" value="ECO:0007669"/>
    <property type="project" value="UniProtKB-KW"/>
</dbReference>
<dbReference type="InterPro" id="IPR050415">
    <property type="entry name" value="MRET"/>
</dbReference>
<keyword evidence="8 13" id="KW-1133">Transmembrane helix</keyword>
<evidence type="ECO:0000259" key="14">
    <source>
        <dbReference type="PROSITE" id="PS51384"/>
    </source>
</evidence>
<dbReference type="InterPro" id="IPR017938">
    <property type="entry name" value="Riboflavin_synthase-like_b-brl"/>
</dbReference>
<dbReference type="AlphaFoldDB" id="A0AB39SLT4"/>
<evidence type="ECO:0000256" key="5">
    <source>
        <dbReference type="ARBA" id="ARBA00022714"/>
    </source>
</evidence>
<dbReference type="SUPFAM" id="SSF63380">
    <property type="entry name" value="Riboflavin synthase domain-like"/>
    <property type="match status" value="1"/>
</dbReference>
<accession>A0AB39SLT4</accession>
<evidence type="ECO:0000256" key="8">
    <source>
        <dbReference type="ARBA" id="ARBA00022989"/>
    </source>
</evidence>
<keyword evidence="10" id="KW-0408">Iron</keyword>
<dbReference type="PANTHER" id="PTHR47354:SF8">
    <property type="entry name" value="1,2-PHENYLACETYL-COA EPOXIDASE, SUBUNIT E"/>
    <property type="match status" value="1"/>
</dbReference>
<evidence type="ECO:0000256" key="13">
    <source>
        <dbReference type="SAM" id="Phobius"/>
    </source>
</evidence>
<keyword evidence="11" id="KW-0411">Iron-sulfur</keyword>
<keyword evidence="9" id="KW-0560">Oxidoreductase</keyword>
<keyword evidence="4 13" id="KW-0812">Transmembrane</keyword>
<dbReference type="PROSITE" id="PS51384">
    <property type="entry name" value="FAD_FR"/>
    <property type="match status" value="1"/>
</dbReference>
<dbReference type="Gene3D" id="3.40.50.80">
    <property type="entry name" value="Nucleotide-binding domain of ferredoxin-NADP reductase (FNR) module"/>
    <property type="match status" value="1"/>
</dbReference>
<evidence type="ECO:0000256" key="11">
    <source>
        <dbReference type="ARBA" id="ARBA00023014"/>
    </source>
</evidence>
<dbReference type="Gene3D" id="2.40.30.10">
    <property type="entry name" value="Translation factors"/>
    <property type="match status" value="1"/>
</dbReference>
<name>A0AB39SLT4_9ACTN</name>
<evidence type="ECO:0000256" key="7">
    <source>
        <dbReference type="ARBA" id="ARBA00022827"/>
    </source>
</evidence>
<feature type="transmembrane region" description="Helical" evidence="13">
    <location>
        <begin position="28"/>
        <end position="44"/>
    </location>
</feature>
<feature type="domain" description="FAD-binding FR-type" evidence="14">
    <location>
        <begin position="230"/>
        <end position="330"/>
    </location>
</feature>
<keyword evidence="12 13" id="KW-0472">Membrane</keyword>
<feature type="transmembrane region" description="Helical" evidence="13">
    <location>
        <begin position="200"/>
        <end position="221"/>
    </location>
</feature>
<dbReference type="InterPro" id="IPR013130">
    <property type="entry name" value="Fe3_Rdtase_TM_dom"/>
</dbReference>
<feature type="transmembrane region" description="Helical" evidence="13">
    <location>
        <begin position="56"/>
        <end position="78"/>
    </location>
</feature>
<dbReference type="GO" id="GO:0016491">
    <property type="term" value="F:oxidoreductase activity"/>
    <property type="evidence" value="ECO:0007669"/>
    <property type="project" value="UniProtKB-KW"/>
</dbReference>
<dbReference type="GO" id="GO:0016020">
    <property type="term" value="C:membrane"/>
    <property type="evidence" value="ECO:0007669"/>
    <property type="project" value="UniProtKB-SubCell"/>
</dbReference>
<evidence type="ECO:0000313" key="15">
    <source>
        <dbReference type="EMBL" id="XDQ67191.1"/>
    </source>
</evidence>
<keyword evidence="3" id="KW-0285">Flavoprotein</keyword>
<dbReference type="Pfam" id="PF01794">
    <property type="entry name" value="Ferric_reduct"/>
    <property type="match status" value="1"/>
</dbReference>
<dbReference type="InterPro" id="IPR039261">
    <property type="entry name" value="FNR_nucleotide-bd"/>
</dbReference>
<dbReference type="InterPro" id="IPR001433">
    <property type="entry name" value="OxRdtase_FAD/NAD-bd"/>
</dbReference>
<dbReference type="CDD" id="cd06198">
    <property type="entry name" value="FNR_like_3"/>
    <property type="match status" value="1"/>
</dbReference>
<evidence type="ECO:0000256" key="4">
    <source>
        <dbReference type="ARBA" id="ARBA00022692"/>
    </source>
</evidence>
<keyword evidence="7" id="KW-0274">FAD</keyword>
<evidence type="ECO:0000256" key="9">
    <source>
        <dbReference type="ARBA" id="ARBA00023002"/>
    </source>
</evidence>
<feature type="transmembrane region" description="Helical" evidence="13">
    <location>
        <begin position="174"/>
        <end position="194"/>
    </location>
</feature>
<dbReference type="Pfam" id="PF00175">
    <property type="entry name" value="NAD_binding_1"/>
    <property type="match status" value="1"/>
</dbReference>
<keyword evidence="6" id="KW-0479">Metal-binding</keyword>
<comment type="cofactor">
    <cofactor evidence="1">
        <name>FAD</name>
        <dbReference type="ChEBI" id="CHEBI:57692"/>
    </cofactor>
</comment>
<keyword evidence="5" id="KW-0001">2Fe-2S</keyword>
<dbReference type="SUPFAM" id="SSF52343">
    <property type="entry name" value="Ferredoxin reductase-like, C-terminal NADP-linked domain"/>
    <property type="match status" value="1"/>
</dbReference>
<dbReference type="PRINTS" id="PR00410">
    <property type="entry name" value="PHEHYDRXLASE"/>
</dbReference>
<evidence type="ECO:0000256" key="1">
    <source>
        <dbReference type="ARBA" id="ARBA00001974"/>
    </source>
</evidence>
<evidence type="ECO:0000256" key="10">
    <source>
        <dbReference type="ARBA" id="ARBA00023004"/>
    </source>
</evidence>
<dbReference type="GO" id="GO:0050660">
    <property type="term" value="F:flavin adenine dinucleotide binding"/>
    <property type="evidence" value="ECO:0007669"/>
    <property type="project" value="TreeGrafter"/>
</dbReference>
<dbReference type="GO" id="GO:0046872">
    <property type="term" value="F:metal ion binding"/>
    <property type="evidence" value="ECO:0007669"/>
    <property type="project" value="UniProtKB-KW"/>
</dbReference>
<dbReference type="EMBL" id="CP163440">
    <property type="protein sequence ID" value="XDQ67191.1"/>
    <property type="molecule type" value="Genomic_DNA"/>
</dbReference>
<dbReference type="PANTHER" id="PTHR47354">
    <property type="entry name" value="NADH OXIDOREDUCTASE HCR"/>
    <property type="match status" value="1"/>
</dbReference>
<evidence type="ECO:0000256" key="2">
    <source>
        <dbReference type="ARBA" id="ARBA00004141"/>
    </source>
</evidence>
<proteinExistence type="predicted"/>
<dbReference type="InterPro" id="IPR017927">
    <property type="entry name" value="FAD-bd_FR_type"/>
</dbReference>
<evidence type="ECO:0000256" key="3">
    <source>
        <dbReference type="ARBA" id="ARBA00022630"/>
    </source>
</evidence>
<reference evidence="15" key="1">
    <citation type="submission" date="2024-07" db="EMBL/GenBank/DDBJ databases">
        <authorList>
            <person name="Yu S.T."/>
        </authorList>
    </citation>
    <scope>NUCLEOTIDE SEQUENCE</scope>
    <source>
        <strain evidence="15">R35</strain>
    </source>
</reference>
<comment type="subcellular location">
    <subcellularLocation>
        <location evidence="2">Membrane</location>
        <topology evidence="2">Multi-pass membrane protein</topology>
    </subcellularLocation>
</comment>
<evidence type="ECO:0000256" key="6">
    <source>
        <dbReference type="ARBA" id="ARBA00022723"/>
    </source>
</evidence>
<organism evidence="15">
    <name type="scientific">Streptomyces sp. R35</name>
    <dbReference type="NCBI Taxonomy" id="3238630"/>
    <lineage>
        <taxon>Bacteria</taxon>
        <taxon>Bacillati</taxon>
        <taxon>Actinomycetota</taxon>
        <taxon>Actinomycetes</taxon>
        <taxon>Kitasatosporales</taxon>
        <taxon>Streptomycetaceae</taxon>
        <taxon>Streptomyces</taxon>
    </lineage>
</organism>
<gene>
    <name evidence="15" type="ORF">AB5J50_43610</name>
</gene>
<feature type="transmembrane region" description="Helical" evidence="13">
    <location>
        <begin position="138"/>
        <end position="162"/>
    </location>
</feature>
<feature type="transmembrane region" description="Helical" evidence="13">
    <location>
        <begin position="99"/>
        <end position="118"/>
    </location>
</feature>
<protein>
    <submittedName>
        <fullName evidence="15">Ferric reductase-like transmembrane domain-containing protein</fullName>
    </submittedName>
</protein>
<evidence type="ECO:0000256" key="12">
    <source>
        <dbReference type="ARBA" id="ARBA00023136"/>
    </source>
</evidence>
<dbReference type="RefSeq" id="WP_369264118.1">
    <property type="nucleotide sequence ID" value="NZ_CP163440.1"/>
</dbReference>
<sequence length="455" mass="49974">MPVLIAIAIYAIRLVRAPMDVRLKKRHAGPLTVTAGAVVLYLAWDWLRQDGISTVYFVGEFAGVAAAYLMTCTLVLATRLTWLEQWFGGLDRMYFWHKQYALGSMLLLSPHLLLHFFSGFDGSADHYAGTPRAGQLVGMGHVLGAASAIGLLVLVLISLGQVGRILRLPYERWLFLHRLTGLLLLSALVHGWFLDLVINGSAILRALYVTMATVGLAAYAYDELVLRRREPQADYTIRRVSRPATDIVDLTLAPTGSHALPLIGGQFVYLRVGGRRAWREHPFSVAGVQPDGSVRLTVRALGRGTQKLYTDVREGLPATLNGPYGMFDHTLGGPRQIWIAGGIGIAPFLGWLTHPSGTLPRADLFYCAPTADTAPFLAELTEAAECLPGLRLHPTFSRSQGHLTADRIRTTAGPLTPDTHVFLCGPASMVEDLSRDLHRQGIPRDHVHAEHFAFR</sequence>